<dbReference type="InterPro" id="IPR042453">
    <property type="entry name" value="WDR53"/>
</dbReference>
<dbReference type="AlphaFoldDB" id="A0A1Z5KJS9"/>
<dbReference type="OrthoDB" id="2161379at2759"/>
<dbReference type="InterPro" id="IPR015943">
    <property type="entry name" value="WD40/YVTN_repeat-like_dom_sf"/>
</dbReference>
<dbReference type="SUPFAM" id="SSF50978">
    <property type="entry name" value="WD40 repeat-like"/>
    <property type="match status" value="1"/>
</dbReference>
<organism evidence="1 2">
    <name type="scientific">Fistulifera solaris</name>
    <name type="common">Oleaginous diatom</name>
    <dbReference type="NCBI Taxonomy" id="1519565"/>
    <lineage>
        <taxon>Eukaryota</taxon>
        <taxon>Sar</taxon>
        <taxon>Stramenopiles</taxon>
        <taxon>Ochrophyta</taxon>
        <taxon>Bacillariophyta</taxon>
        <taxon>Bacillariophyceae</taxon>
        <taxon>Bacillariophycidae</taxon>
        <taxon>Naviculales</taxon>
        <taxon>Naviculaceae</taxon>
        <taxon>Fistulifera</taxon>
    </lineage>
</organism>
<dbReference type="SMART" id="SM00320">
    <property type="entry name" value="WD40"/>
    <property type="match status" value="3"/>
</dbReference>
<gene>
    <name evidence="1" type="ORF">FisN_23Lh044</name>
</gene>
<dbReference type="Pfam" id="PF00400">
    <property type="entry name" value="WD40"/>
    <property type="match status" value="1"/>
</dbReference>
<evidence type="ECO:0000313" key="1">
    <source>
        <dbReference type="EMBL" id="GAX26516.1"/>
    </source>
</evidence>
<dbReference type="InterPro" id="IPR001680">
    <property type="entry name" value="WD40_rpt"/>
</dbReference>
<dbReference type="PANTHER" id="PTHR44666">
    <property type="entry name" value="WD REPEAT-CONTAINING PROTEIN 53"/>
    <property type="match status" value="1"/>
</dbReference>
<dbReference type="Proteomes" id="UP000198406">
    <property type="component" value="Unassembled WGS sequence"/>
</dbReference>
<comment type="caution">
    <text evidence="1">The sequence shown here is derived from an EMBL/GenBank/DDBJ whole genome shotgun (WGS) entry which is preliminary data.</text>
</comment>
<dbReference type="PANTHER" id="PTHR44666:SF1">
    <property type="entry name" value="WD REPEAT-CONTAINING PROTEIN 53"/>
    <property type="match status" value="1"/>
</dbReference>
<dbReference type="InParanoid" id="A0A1Z5KJS9"/>
<reference evidence="1 2" key="1">
    <citation type="journal article" date="2015" name="Plant Cell">
        <title>Oil accumulation by the oleaginous diatom Fistulifera solaris as revealed by the genome and transcriptome.</title>
        <authorList>
            <person name="Tanaka T."/>
            <person name="Maeda Y."/>
            <person name="Veluchamy A."/>
            <person name="Tanaka M."/>
            <person name="Abida H."/>
            <person name="Marechal E."/>
            <person name="Bowler C."/>
            <person name="Muto M."/>
            <person name="Sunaga Y."/>
            <person name="Tanaka M."/>
            <person name="Yoshino T."/>
            <person name="Taniguchi T."/>
            <person name="Fukuda Y."/>
            <person name="Nemoto M."/>
            <person name="Matsumoto M."/>
            <person name="Wong P.S."/>
            <person name="Aburatani S."/>
            <person name="Fujibuchi W."/>
        </authorList>
    </citation>
    <scope>NUCLEOTIDE SEQUENCE [LARGE SCALE GENOMIC DNA]</scope>
    <source>
        <strain evidence="1 2">JPCC DA0580</strain>
    </source>
</reference>
<protein>
    <submittedName>
        <fullName evidence="1">Uncharacterized protein</fullName>
    </submittedName>
</protein>
<sequence>MDEINQIIVASLSCNQLPLEHKQKKHHKKNKKAGAVDTKIIPTVACADDTGQVNLWRRHQRIADGSCTSPLFQPCQTLQHNADTLVLSCALDDHDKYFVTGTSDCCVRIWSWTTGQLLSQSNVTAMQQEQSQLYNPPMIHSLTWMPSFPCFVAGCGDGSLAIGNTQGVWLSRIDLAHGAAVAACCPFATKEWGCLASTGNDGRIVLWDMQSLLWSSKTNATNHDRKQSMSCRSWLFGHDSIRSINHDEEILTLNDTMESWSLQQEPQTLLAWDHGKKPNDMVHAPETALLLADTSPDITMYTIRPGS</sequence>
<name>A0A1Z5KJS9_FISSO</name>
<evidence type="ECO:0000313" key="2">
    <source>
        <dbReference type="Proteomes" id="UP000198406"/>
    </source>
</evidence>
<accession>A0A1Z5KJS9</accession>
<dbReference type="EMBL" id="BDSP01000247">
    <property type="protein sequence ID" value="GAX26516.1"/>
    <property type="molecule type" value="Genomic_DNA"/>
</dbReference>
<proteinExistence type="predicted"/>
<dbReference type="Gene3D" id="2.130.10.10">
    <property type="entry name" value="YVTN repeat-like/Quinoprotein amine dehydrogenase"/>
    <property type="match status" value="2"/>
</dbReference>
<keyword evidence="2" id="KW-1185">Reference proteome</keyword>
<dbReference type="InterPro" id="IPR036322">
    <property type="entry name" value="WD40_repeat_dom_sf"/>
</dbReference>